<dbReference type="Pfam" id="PF10223">
    <property type="entry name" value="Menorin_N"/>
    <property type="match status" value="1"/>
</dbReference>
<comment type="similarity">
    <text evidence="1">Belongs to the menorin family.</text>
</comment>
<dbReference type="Proteomes" id="UP000694941">
    <property type="component" value="Unplaced"/>
</dbReference>
<evidence type="ECO:0000256" key="2">
    <source>
        <dbReference type="SAM" id="SignalP"/>
    </source>
</evidence>
<feature type="domain" description="Menorin-like" evidence="3">
    <location>
        <begin position="28"/>
        <end position="265"/>
    </location>
</feature>
<evidence type="ECO:0000313" key="4">
    <source>
        <dbReference type="Proteomes" id="UP000694941"/>
    </source>
</evidence>
<keyword evidence="2" id="KW-0732">Signal</keyword>
<dbReference type="PANTHER" id="PTHR21184">
    <property type="entry name" value="MENORIN (DENDRITIC BRANCHING PROTEIN)"/>
    <property type="match status" value="1"/>
</dbReference>
<dbReference type="RefSeq" id="XP_013787110.1">
    <property type="nucleotide sequence ID" value="XM_013931656.2"/>
</dbReference>
<protein>
    <submittedName>
        <fullName evidence="5">Uncharacterized protein LOC106471068 isoform X1</fullName>
    </submittedName>
</protein>
<dbReference type="GeneID" id="106471068"/>
<accession>A0ABM1BR87</accession>
<reference evidence="5" key="1">
    <citation type="submission" date="2025-08" db="UniProtKB">
        <authorList>
            <consortium name="RefSeq"/>
        </authorList>
    </citation>
    <scope>IDENTIFICATION</scope>
    <source>
        <tissue evidence="5">Muscle</tissue>
    </source>
</reference>
<gene>
    <name evidence="5" type="primary">LOC106471068</name>
</gene>
<dbReference type="PANTHER" id="PTHR21184:SF6">
    <property type="entry name" value="CONSERVED PLASMA MEMBRANE PROTEIN"/>
    <property type="match status" value="1"/>
</dbReference>
<feature type="chain" id="PRO_5047394062" evidence="2">
    <location>
        <begin position="19"/>
        <end position="513"/>
    </location>
</feature>
<feature type="signal peptide" evidence="2">
    <location>
        <begin position="1"/>
        <end position="18"/>
    </location>
</feature>
<proteinExistence type="inferred from homology"/>
<evidence type="ECO:0000256" key="1">
    <source>
        <dbReference type="ARBA" id="ARBA00044953"/>
    </source>
</evidence>
<name>A0ABM1BR87_LIMPO</name>
<evidence type="ECO:0000259" key="3">
    <source>
        <dbReference type="Pfam" id="PF10223"/>
    </source>
</evidence>
<dbReference type="InterPro" id="IPR019356">
    <property type="entry name" value="Menorin_dom"/>
</dbReference>
<sequence>MFISFVFMMPFLGSRGQAESLSKALEADASDVTWAHAVNSRRELESYLASDVAFLEADVLLGHVKGKESSPAVPIMAHPPLNTSDITLEDWIDTVIASGKRKGVKLDFKVLDVLEESLQILESRKEELHQLWLNADILPGPVDANTHPVNASSFLYLCNRYFPTATLSVGWTTQFKPNGTYLWKHVHQMAELLRCTGINQSVTFPVRAAFVGLSLHKLQWLVSVVQHSTLTVWSSSWDAVDVKDLLKLRTLLPKLKVFYDLPEPLYSSFQHKKDSTKEIQKLSTFDESSWFSVRLNKNESNCRSDPFISPRTVLFTGNNMFPYITKNTFEVDSYTSLEIGCKLSYFTTYKSTNSRNHEHEPPNLKFLLPGIRSYPVVAADNKDEIKENEQKTLLSASVFSSEFNRSDLEEVCHIVSIFVKTGVKIKTRKVSCESDEISVSSSSKQLITTYETSFYVSQPIGIGFVFEGKSSDGVALYDVEVKGKQTGVNSAVYFQLKSVVFMITLLCTMTQSF</sequence>
<keyword evidence="4" id="KW-1185">Reference proteome</keyword>
<evidence type="ECO:0000313" key="5">
    <source>
        <dbReference type="RefSeq" id="XP_013787110.1"/>
    </source>
</evidence>
<organism evidence="4 5">
    <name type="scientific">Limulus polyphemus</name>
    <name type="common">Atlantic horseshoe crab</name>
    <dbReference type="NCBI Taxonomy" id="6850"/>
    <lineage>
        <taxon>Eukaryota</taxon>
        <taxon>Metazoa</taxon>
        <taxon>Ecdysozoa</taxon>
        <taxon>Arthropoda</taxon>
        <taxon>Chelicerata</taxon>
        <taxon>Merostomata</taxon>
        <taxon>Xiphosura</taxon>
        <taxon>Limulidae</taxon>
        <taxon>Limulus</taxon>
    </lineage>
</organism>